<proteinExistence type="inferred from homology"/>
<dbReference type="EMBL" id="JAANER010000005">
    <property type="protein sequence ID" value="KAG9189192.1"/>
    <property type="molecule type" value="Genomic_DNA"/>
</dbReference>
<protein>
    <submittedName>
        <fullName evidence="4">Uncharacterized protein</fullName>
    </submittedName>
</protein>
<dbReference type="Proteomes" id="UP001199106">
    <property type="component" value="Unassembled WGS sequence"/>
</dbReference>
<dbReference type="PANTHER" id="PTHR13789:SF236">
    <property type="entry name" value="MONOOXYGENASE, PUTATIVE (AFU_ORTHOLOGUE AFUA_6G12060)-RELATED"/>
    <property type="match status" value="1"/>
</dbReference>
<evidence type="ECO:0000256" key="3">
    <source>
        <dbReference type="ARBA" id="ARBA00023033"/>
    </source>
</evidence>
<gene>
    <name evidence="4" type="ORF">G6011_06060</name>
</gene>
<evidence type="ECO:0000256" key="1">
    <source>
        <dbReference type="ARBA" id="ARBA00007992"/>
    </source>
</evidence>
<dbReference type="GO" id="GO:0004497">
    <property type="term" value="F:monooxygenase activity"/>
    <property type="evidence" value="ECO:0007669"/>
    <property type="project" value="UniProtKB-KW"/>
</dbReference>
<organism evidence="4 5">
    <name type="scientific">Alternaria panax</name>
    <dbReference type="NCBI Taxonomy" id="48097"/>
    <lineage>
        <taxon>Eukaryota</taxon>
        <taxon>Fungi</taxon>
        <taxon>Dikarya</taxon>
        <taxon>Ascomycota</taxon>
        <taxon>Pezizomycotina</taxon>
        <taxon>Dothideomycetes</taxon>
        <taxon>Pleosporomycetidae</taxon>
        <taxon>Pleosporales</taxon>
        <taxon>Pleosporineae</taxon>
        <taxon>Pleosporaceae</taxon>
        <taxon>Alternaria</taxon>
        <taxon>Alternaria sect. Panax</taxon>
    </lineage>
</organism>
<evidence type="ECO:0000256" key="2">
    <source>
        <dbReference type="ARBA" id="ARBA00023002"/>
    </source>
</evidence>
<sequence length="319" mass="35507">MPSLKEAKMEREPPAGTNILVVEGGIGALTFAIKAYRKGHDVRVLERNNEGQYSYGSALETPNKWPGLMDRARAVASPPDFDLRKSDDTFIQRHAPGDSDNPSLGMYRKRLHNLLNMYVKELGIPITCETKVGTYFETNHTGGVILDTGKRITADVVIAADGVGSKSREMLDDNREKPISSGFVVYRASFPAGSAIEKSPLVAKEFVEYNTRSIMYIGPGAHIVFGIDQSDFCHLLTCKDENSEVTENWSKTTSTDKILDVVEDWDRLVTELIKTTPDSQCLDWKLMWRDPQPQWHIYFCPSFSGGTMAMEDACSLGAL</sequence>
<dbReference type="InterPro" id="IPR050493">
    <property type="entry name" value="FAD-dep_Monooxygenase_BioMet"/>
</dbReference>
<comment type="similarity">
    <text evidence="1">Belongs to the paxM FAD-dependent monooxygenase family.</text>
</comment>
<dbReference type="SUPFAM" id="SSF54373">
    <property type="entry name" value="FAD-linked reductases, C-terminal domain"/>
    <property type="match status" value="1"/>
</dbReference>
<accession>A0AAD4I7V1</accession>
<keyword evidence="5" id="KW-1185">Reference proteome</keyword>
<name>A0AAD4I7V1_9PLEO</name>
<reference evidence="4" key="1">
    <citation type="submission" date="2021-07" db="EMBL/GenBank/DDBJ databases">
        <title>Genome Resource of American Ginseng Black Spot Pathogen Alternaria panax.</title>
        <authorList>
            <person name="Qiu C."/>
            <person name="Wang W."/>
            <person name="Liu Z."/>
        </authorList>
    </citation>
    <scope>NUCLEOTIDE SEQUENCE</scope>
    <source>
        <strain evidence="4">BNCC115425</strain>
    </source>
</reference>
<evidence type="ECO:0000313" key="4">
    <source>
        <dbReference type="EMBL" id="KAG9189192.1"/>
    </source>
</evidence>
<keyword evidence="2" id="KW-0560">Oxidoreductase</keyword>
<dbReference type="InterPro" id="IPR036188">
    <property type="entry name" value="FAD/NAD-bd_sf"/>
</dbReference>
<comment type="caution">
    <text evidence="4">The sequence shown here is derived from an EMBL/GenBank/DDBJ whole genome shotgun (WGS) entry which is preliminary data.</text>
</comment>
<dbReference type="SUPFAM" id="SSF51905">
    <property type="entry name" value="FAD/NAD(P)-binding domain"/>
    <property type="match status" value="1"/>
</dbReference>
<dbReference type="Gene3D" id="3.50.50.60">
    <property type="entry name" value="FAD/NAD(P)-binding domain"/>
    <property type="match status" value="1"/>
</dbReference>
<evidence type="ECO:0000313" key="5">
    <source>
        <dbReference type="Proteomes" id="UP001199106"/>
    </source>
</evidence>
<dbReference type="AlphaFoldDB" id="A0AAD4I7V1"/>
<keyword evidence="3" id="KW-0503">Monooxygenase</keyword>
<dbReference type="PANTHER" id="PTHR13789">
    <property type="entry name" value="MONOOXYGENASE"/>
    <property type="match status" value="1"/>
</dbReference>